<dbReference type="EMBL" id="JABEZW010000012">
    <property type="protein sequence ID" value="MBA0781947.1"/>
    <property type="molecule type" value="Genomic_DNA"/>
</dbReference>
<protein>
    <submittedName>
        <fullName evidence="1">Uncharacterized protein</fullName>
    </submittedName>
</protein>
<dbReference type="Proteomes" id="UP000593568">
    <property type="component" value="Unassembled WGS sequence"/>
</dbReference>
<accession>A0A7J9F9K5</accession>
<gene>
    <name evidence="1" type="ORF">Gotri_002827</name>
</gene>
<comment type="caution">
    <text evidence="1">The sequence shown here is derived from an EMBL/GenBank/DDBJ whole genome shotgun (WGS) entry which is preliminary data.</text>
</comment>
<evidence type="ECO:0000313" key="2">
    <source>
        <dbReference type="Proteomes" id="UP000593568"/>
    </source>
</evidence>
<name>A0A7J9F9K5_9ROSI</name>
<evidence type="ECO:0000313" key="1">
    <source>
        <dbReference type="EMBL" id="MBA0781947.1"/>
    </source>
</evidence>
<dbReference type="AlphaFoldDB" id="A0A7J9F9K5"/>
<reference evidence="1 2" key="1">
    <citation type="journal article" date="2019" name="Genome Biol. Evol.">
        <title>Insights into the evolution of the New World diploid cottons (Gossypium, subgenus Houzingenia) based on genome sequencing.</title>
        <authorList>
            <person name="Grover C.E."/>
            <person name="Arick M.A. 2nd"/>
            <person name="Thrash A."/>
            <person name="Conover J.L."/>
            <person name="Sanders W.S."/>
            <person name="Peterson D.G."/>
            <person name="Frelichowski J.E."/>
            <person name="Scheffler J.A."/>
            <person name="Scheffler B.E."/>
            <person name="Wendel J.F."/>
        </authorList>
    </citation>
    <scope>NUCLEOTIDE SEQUENCE [LARGE SCALE GENOMIC DNA]</scope>
    <source>
        <strain evidence="1">8</strain>
        <tissue evidence="1">Leaf</tissue>
    </source>
</reference>
<keyword evidence="2" id="KW-1185">Reference proteome</keyword>
<proteinExistence type="predicted"/>
<organism evidence="1 2">
    <name type="scientific">Gossypium trilobum</name>
    <dbReference type="NCBI Taxonomy" id="34281"/>
    <lineage>
        <taxon>Eukaryota</taxon>
        <taxon>Viridiplantae</taxon>
        <taxon>Streptophyta</taxon>
        <taxon>Embryophyta</taxon>
        <taxon>Tracheophyta</taxon>
        <taxon>Spermatophyta</taxon>
        <taxon>Magnoliopsida</taxon>
        <taxon>eudicotyledons</taxon>
        <taxon>Gunneridae</taxon>
        <taxon>Pentapetalae</taxon>
        <taxon>rosids</taxon>
        <taxon>malvids</taxon>
        <taxon>Malvales</taxon>
        <taxon>Malvaceae</taxon>
        <taxon>Malvoideae</taxon>
        <taxon>Gossypium</taxon>
    </lineage>
</organism>
<sequence>MFENHSANKRVEIAVVLWVIWYARNKLIHEGTNQRVGGLVAFVRGYYADVEVLVSSIYRPSPPQAVCWSFPPISFVEINSSYLIVTYSVCGRSSRGGTWVKVAHAVAQKGMSRIEDCFWVKEASLLATFAANEDRRSLDPPQSRFQ</sequence>